<evidence type="ECO:0000313" key="2">
    <source>
        <dbReference type="Proteomes" id="UP000092177"/>
    </source>
</evidence>
<name>A0A1B7Y458_COLHI</name>
<accession>A0A1B7Y458</accession>
<dbReference type="RefSeq" id="XP_018155355.1">
    <property type="nucleotide sequence ID" value="XM_018305931.1"/>
</dbReference>
<dbReference type="GeneID" id="28870038"/>
<dbReference type="EMBL" id="LTAN01000007">
    <property type="protein sequence ID" value="OBR06837.1"/>
    <property type="molecule type" value="Genomic_DNA"/>
</dbReference>
<dbReference type="KEGG" id="chig:CH63R_10957"/>
<organism evidence="1 2">
    <name type="scientific">Colletotrichum higginsianum (strain IMI 349063)</name>
    <name type="common">Crucifer anthracnose fungus</name>
    <dbReference type="NCBI Taxonomy" id="759273"/>
    <lineage>
        <taxon>Eukaryota</taxon>
        <taxon>Fungi</taxon>
        <taxon>Dikarya</taxon>
        <taxon>Ascomycota</taxon>
        <taxon>Pezizomycotina</taxon>
        <taxon>Sordariomycetes</taxon>
        <taxon>Hypocreomycetidae</taxon>
        <taxon>Glomerellales</taxon>
        <taxon>Glomerellaceae</taxon>
        <taxon>Colletotrichum</taxon>
        <taxon>Colletotrichum destructivum species complex</taxon>
    </lineage>
</organism>
<dbReference type="Proteomes" id="UP000092177">
    <property type="component" value="Unassembled WGS sequence"/>
</dbReference>
<protein>
    <submittedName>
        <fullName evidence="1">Uncharacterized protein</fullName>
    </submittedName>
</protein>
<evidence type="ECO:0000313" key="1">
    <source>
        <dbReference type="EMBL" id="OBR06837.1"/>
    </source>
</evidence>
<dbReference type="VEuPathDB" id="FungiDB:CH63R_10957"/>
<keyword evidence="2" id="KW-1185">Reference proteome</keyword>
<dbReference type="AlphaFoldDB" id="A0A1B7Y458"/>
<proteinExistence type="predicted"/>
<comment type="caution">
    <text evidence="1">The sequence shown here is derived from an EMBL/GenBank/DDBJ whole genome shotgun (WGS) entry which is preliminary data.</text>
</comment>
<gene>
    <name evidence="1" type="ORF">CH63R_10957</name>
</gene>
<reference evidence="2" key="1">
    <citation type="journal article" date="2017" name="BMC Genomics">
        <title>Gapless genome assembly of Colletotrichum higginsianum reveals chromosome structure and association of transposable elements with secondary metabolite gene clusters.</title>
        <authorList>
            <person name="Dallery J.-F."/>
            <person name="Lapalu N."/>
            <person name="Zampounis A."/>
            <person name="Pigne S."/>
            <person name="Luyten I."/>
            <person name="Amselem J."/>
            <person name="Wittenberg A.H.J."/>
            <person name="Zhou S."/>
            <person name="de Queiroz M.V."/>
            <person name="Robin G.P."/>
            <person name="Auger A."/>
            <person name="Hainaut M."/>
            <person name="Henrissat B."/>
            <person name="Kim K.-T."/>
            <person name="Lee Y.-H."/>
            <person name="Lespinet O."/>
            <person name="Schwartz D.C."/>
            <person name="Thon M.R."/>
            <person name="O'Connell R.J."/>
        </authorList>
    </citation>
    <scope>NUCLEOTIDE SEQUENCE [LARGE SCALE GENOMIC DNA]</scope>
    <source>
        <strain evidence="2">IMI 349063</strain>
    </source>
</reference>
<sequence length="228" mass="24556">MRTHDSVQLQLQLSISQIASSELTVVSIRIGPRHTEFEAKNKNDMVRTDTLSISLSISLALDQKAQGLSTLSVGVEHVVSGLGNAHAPDAHMIYVPILRATGGSVSQPGATSEIPRYAPPLSQHGIFRLARGSMHELAIFHSSSLSLLFQAFMAEIADLPWITAARNKLSMTEPSLHAAQWGNPSHLSKTGRPSNSEHIRLLRWAPPASTGAHPPEFHHSGLHIGVSG</sequence>